<accession>I1QJ78</accession>
<dbReference type="Gramene" id="ORGLA08G0147900.1">
    <property type="protein sequence ID" value="ORGLA08G0147900.1"/>
    <property type="gene ID" value="ORGLA08G0147900"/>
</dbReference>
<dbReference type="Proteomes" id="UP000007306">
    <property type="component" value="Chromosome 8"/>
</dbReference>
<keyword evidence="3" id="KW-1185">Reference proteome</keyword>
<protein>
    <submittedName>
        <fullName evidence="2">Uncharacterized protein</fullName>
    </submittedName>
</protein>
<evidence type="ECO:0000256" key="1">
    <source>
        <dbReference type="SAM" id="MobiDB-lite"/>
    </source>
</evidence>
<reference evidence="2 3" key="2">
    <citation type="submission" date="2018-04" db="EMBL/GenBank/DDBJ databases">
        <title>OglaRS2 (Oryza glaberrima Reference Sequence Version 2).</title>
        <authorList>
            <person name="Zhang J."/>
            <person name="Kudrna D."/>
            <person name="Lee S."/>
            <person name="Talag J."/>
            <person name="Rajasekar S."/>
            <person name="Wing R.A."/>
        </authorList>
    </citation>
    <scope>NUCLEOTIDE SEQUENCE [LARGE SCALE GENOMIC DNA]</scope>
    <source>
        <strain evidence="2 3">cv. IRGC 96717</strain>
    </source>
</reference>
<dbReference type="EnsemblPlants" id="ORGLA08G0147900.1">
    <property type="protein sequence ID" value="ORGLA08G0147900.1"/>
    <property type="gene ID" value="ORGLA08G0147900"/>
</dbReference>
<dbReference type="OMA" id="PPSCIRW"/>
<sequence>MPPGTGQMWLDVAGRQRLIPERRRGEIRQTRKGEIRRPLQPPRQAVHKGQGRFLHAVRQVHCQAEQGAEARRERRRDRGCQIRPLQHRIRLLQGLAASSKGKLGDARSRSGETGSGSSSITEQPPPRASRLLHPQAAAATVSTSSCGHYVSMPPPSCIRWVLIDYGFHPWPHGPTAMSLDSIVGRIDQAQFQQSFSFVLLCIFV</sequence>
<reference evidence="2" key="1">
    <citation type="submission" date="2015-06" db="UniProtKB">
        <authorList>
            <consortium name="EnsemblPlants"/>
        </authorList>
    </citation>
    <scope>IDENTIFICATION</scope>
</reference>
<organism evidence="2 3">
    <name type="scientific">Oryza glaberrima</name>
    <name type="common">African rice</name>
    <dbReference type="NCBI Taxonomy" id="4538"/>
    <lineage>
        <taxon>Eukaryota</taxon>
        <taxon>Viridiplantae</taxon>
        <taxon>Streptophyta</taxon>
        <taxon>Embryophyta</taxon>
        <taxon>Tracheophyta</taxon>
        <taxon>Spermatophyta</taxon>
        <taxon>Magnoliopsida</taxon>
        <taxon>Liliopsida</taxon>
        <taxon>Poales</taxon>
        <taxon>Poaceae</taxon>
        <taxon>BOP clade</taxon>
        <taxon>Oryzoideae</taxon>
        <taxon>Oryzeae</taxon>
        <taxon>Oryzinae</taxon>
        <taxon>Oryza</taxon>
    </lineage>
</organism>
<evidence type="ECO:0000313" key="3">
    <source>
        <dbReference type="Proteomes" id="UP000007306"/>
    </source>
</evidence>
<dbReference type="AlphaFoldDB" id="I1QJ78"/>
<evidence type="ECO:0000313" key="2">
    <source>
        <dbReference type="EnsemblPlants" id="ORGLA08G0147900.1"/>
    </source>
</evidence>
<feature type="region of interest" description="Disordered" evidence="1">
    <location>
        <begin position="96"/>
        <end position="128"/>
    </location>
</feature>
<feature type="compositionally biased region" description="Low complexity" evidence="1">
    <location>
        <begin position="111"/>
        <end position="122"/>
    </location>
</feature>
<proteinExistence type="predicted"/>
<name>I1QJ78_ORYGL</name>
<dbReference type="HOGENOM" id="CLU_123045_0_0_1"/>